<dbReference type="Proteomes" id="UP001432027">
    <property type="component" value="Unassembled WGS sequence"/>
</dbReference>
<comment type="caution">
    <text evidence="2">The sequence shown here is derived from an EMBL/GenBank/DDBJ whole genome shotgun (WGS) entry which is preliminary data.</text>
</comment>
<dbReference type="AlphaFoldDB" id="A0AAV5TSJ6"/>
<organism evidence="2 3">
    <name type="scientific">Pristionchus entomophagus</name>
    <dbReference type="NCBI Taxonomy" id="358040"/>
    <lineage>
        <taxon>Eukaryota</taxon>
        <taxon>Metazoa</taxon>
        <taxon>Ecdysozoa</taxon>
        <taxon>Nematoda</taxon>
        <taxon>Chromadorea</taxon>
        <taxon>Rhabditida</taxon>
        <taxon>Rhabditina</taxon>
        <taxon>Diplogasteromorpha</taxon>
        <taxon>Diplogasteroidea</taxon>
        <taxon>Neodiplogasteridae</taxon>
        <taxon>Pristionchus</taxon>
    </lineage>
</organism>
<evidence type="ECO:0000313" key="3">
    <source>
        <dbReference type="Proteomes" id="UP001432027"/>
    </source>
</evidence>
<dbReference type="EMBL" id="BTSX01000004">
    <property type="protein sequence ID" value="GMS97142.1"/>
    <property type="molecule type" value="Genomic_DNA"/>
</dbReference>
<reference evidence="2" key="1">
    <citation type="submission" date="2023-10" db="EMBL/GenBank/DDBJ databases">
        <title>Genome assembly of Pristionchus species.</title>
        <authorList>
            <person name="Yoshida K."/>
            <person name="Sommer R.J."/>
        </authorList>
    </citation>
    <scope>NUCLEOTIDE SEQUENCE</scope>
    <source>
        <strain evidence="2">RS0144</strain>
    </source>
</reference>
<feature type="region of interest" description="Disordered" evidence="1">
    <location>
        <begin position="452"/>
        <end position="533"/>
    </location>
</feature>
<feature type="compositionally biased region" description="Polar residues" evidence="1">
    <location>
        <begin position="454"/>
        <end position="471"/>
    </location>
</feature>
<feature type="compositionally biased region" description="Polar residues" evidence="1">
    <location>
        <begin position="352"/>
        <end position="361"/>
    </location>
</feature>
<protein>
    <submittedName>
        <fullName evidence="2">Uncharacterized protein</fullName>
    </submittedName>
</protein>
<feature type="region of interest" description="Disordered" evidence="1">
    <location>
        <begin position="147"/>
        <end position="168"/>
    </location>
</feature>
<sequence>MEVEEAVVPQGIPQVNDRELPHYAVDAMAVQNASGSLEIMGQLVLNEWELLRFKIRELGAKIRQMSSNVAAVTVKRLWNQLLSLLRRHGDSIPRQFELDAALILNEMEKAEVERPPPRDTLADLRRVLLEDADDVDVGIVQKKPMPAWRALPPPRRDQGGAGSPNRESDMSAYQLFNRPMTVVDDDFDRSSLPSNLAHSEYAAEKILSLEAQLAMLTNTLSDIMKNGVPQRSSRPVSRSHSRASLYQNSQMNASMNGSFGALPSHHHHHHQSLRHHLGHSSPSPTSDDDGVYMADDSASSYASPSHMTIPLAPPLPPSTTVLSRRQGMMGDATSTIPVPPPLPPFVLQAPPTRQQQSADGDSSSTPLAASASSSTLVPFHLLNDEDVEADLLLPSSSPPLSPPFSPLPSPPLAVVQHLQHQTTVAAAAAAANLEHSGGRSFLDDINGGNFALRKTSSQKSPTNSLRSSTSGEETEQDENTVGPLVKPTTKQLLSRKVSLKRTSNDRSPGGTPQNRNRRRAPSLGQDGGRALPTGDYFMAALAKQFNTIRVNEDDDDQSMTAGEQSWLDE</sequence>
<name>A0AAV5TSJ6_9BILA</name>
<gene>
    <name evidence="2" type="ORF">PENTCL1PPCAC_19317</name>
</gene>
<feature type="region of interest" description="Disordered" evidence="1">
    <location>
        <begin position="253"/>
        <end position="371"/>
    </location>
</feature>
<evidence type="ECO:0000256" key="1">
    <source>
        <dbReference type="SAM" id="MobiDB-lite"/>
    </source>
</evidence>
<proteinExistence type="predicted"/>
<feature type="region of interest" description="Disordered" evidence="1">
    <location>
        <begin position="549"/>
        <end position="569"/>
    </location>
</feature>
<keyword evidence="3" id="KW-1185">Reference proteome</keyword>
<feature type="compositionally biased region" description="Basic residues" evidence="1">
    <location>
        <begin position="264"/>
        <end position="278"/>
    </location>
</feature>
<feature type="compositionally biased region" description="Low complexity" evidence="1">
    <location>
        <begin position="362"/>
        <end position="371"/>
    </location>
</feature>
<evidence type="ECO:0000313" key="2">
    <source>
        <dbReference type="EMBL" id="GMS97142.1"/>
    </source>
</evidence>
<feature type="compositionally biased region" description="Low complexity" evidence="1">
    <location>
        <begin position="294"/>
        <end position="305"/>
    </location>
</feature>
<accession>A0AAV5TSJ6</accession>